<keyword evidence="2" id="KW-1185">Reference proteome</keyword>
<evidence type="ECO:0000313" key="1">
    <source>
        <dbReference type="EMBL" id="GFS81954.1"/>
    </source>
</evidence>
<sequence>MNGELALLFERDFGEKINNKILERRSCHPTKFQQKTGNAQPPSCGITKICQVITLSVSSPSLSIVSLTFIYEIKKELALDIPSIPFSAHSSK</sequence>
<accession>A0A8X6MWX1</accession>
<reference evidence="1" key="1">
    <citation type="submission" date="2020-08" db="EMBL/GenBank/DDBJ databases">
        <title>Multicomponent nature underlies the extraordinary mechanical properties of spider dragline silk.</title>
        <authorList>
            <person name="Kono N."/>
            <person name="Nakamura H."/>
            <person name="Mori M."/>
            <person name="Yoshida Y."/>
            <person name="Ohtoshi R."/>
            <person name="Malay A.D."/>
            <person name="Moran D.A.P."/>
            <person name="Tomita M."/>
            <person name="Numata K."/>
            <person name="Arakawa K."/>
        </authorList>
    </citation>
    <scope>NUCLEOTIDE SEQUENCE</scope>
</reference>
<dbReference type="EMBL" id="BMAW01003130">
    <property type="protein sequence ID" value="GFS81954.1"/>
    <property type="molecule type" value="Genomic_DNA"/>
</dbReference>
<dbReference type="Proteomes" id="UP000887013">
    <property type="component" value="Unassembled WGS sequence"/>
</dbReference>
<protein>
    <submittedName>
        <fullName evidence="1">Uncharacterized protein</fullName>
    </submittedName>
</protein>
<evidence type="ECO:0000313" key="2">
    <source>
        <dbReference type="Proteomes" id="UP000887013"/>
    </source>
</evidence>
<name>A0A8X6MWX1_NEPPI</name>
<organism evidence="1 2">
    <name type="scientific">Nephila pilipes</name>
    <name type="common">Giant wood spider</name>
    <name type="synonym">Nephila maculata</name>
    <dbReference type="NCBI Taxonomy" id="299642"/>
    <lineage>
        <taxon>Eukaryota</taxon>
        <taxon>Metazoa</taxon>
        <taxon>Ecdysozoa</taxon>
        <taxon>Arthropoda</taxon>
        <taxon>Chelicerata</taxon>
        <taxon>Arachnida</taxon>
        <taxon>Araneae</taxon>
        <taxon>Araneomorphae</taxon>
        <taxon>Entelegynae</taxon>
        <taxon>Araneoidea</taxon>
        <taxon>Nephilidae</taxon>
        <taxon>Nephila</taxon>
    </lineage>
</organism>
<dbReference type="AlphaFoldDB" id="A0A8X6MWX1"/>
<proteinExistence type="predicted"/>
<gene>
    <name evidence="1" type="ORF">NPIL_499241</name>
</gene>
<comment type="caution">
    <text evidence="1">The sequence shown here is derived from an EMBL/GenBank/DDBJ whole genome shotgun (WGS) entry which is preliminary data.</text>
</comment>